<gene>
    <name evidence="1" type="ORF">H5410_030441</name>
</gene>
<comment type="caution">
    <text evidence="1">The sequence shown here is derived from an EMBL/GenBank/DDBJ whole genome shotgun (WGS) entry which is preliminary data.</text>
</comment>
<protein>
    <submittedName>
        <fullName evidence="1">Uncharacterized protein</fullName>
    </submittedName>
</protein>
<dbReference type="Proteomes" id="UP000824120">
    <property type="component" value="Chromosome 6"/>
</dbReference>
<dbReference type="AlphaFoldDB" id="A0A9J5YGW5"/>
<keyword evidence="2" id="KW-1185">Reference proteome</keyword>
<accession>A0A9J5YGW5</accession>
<name>A0A9J5YGW5_SOLCO</name>
<proteinExistence type="predicted"/>
<organism evidence="1 2">
    <name type="scientific">Solanum commersonii</name>
    <name type="common">Commerson's wild potato</name>
    <name type="synonym">Commerson's nightshade</name>
    <dbReference type="NCBI Taxonomy" id="4109"/>
    <lineage>
        <taxon>Eukaryota</taxon>
        <taxon>Viridiplantae</taxon>
        <taxon>Streptophyta</taxon>
        <taxon>Embryophyta</taxon>
        <taxon>Tracheophyta</taxon>
        <taxon>Spermatophyta</taxon>
        <taxon>Magnoliopsida</taxon>
        <taxon>eudicotyledons</taxon>
        <taxon>Gunneridae</taxon>
        <taxon>Pentapetalae</taxon>
        <taxon>asterids</taxon>
        <taxon>lamiids</taxon>
        <taxon>Solanales</taxon>
        <taxon>Solanaceae</taxon>
        <taxon>Solanoideae</taxon>
        <taxon>Solaneae</taxon>
        <taxon>Solanum</taxon>
    </lineage>
</organism>
<dbReference type="EMBL" id="JACXVP010000006">
    <property type="protein sequence ID" value="KAG5599071.1"/>
    <property type="molecule type" value="Genomic_DNA"/>
</dbReference>
<sequence length="228" mass="24251">MTRETRSRYPLSAHRIISPSVEVEHVNPAICKLFSGTEQLSGDLSESPEISPTEQPFLDTSEPFSAGRASDFSVEQHLRFECGNSPTSFTEASATEASKLEMDLAEATPSGCSFNFEYGNSPTSFTEASAAEASKLEMDLTEATSSGCSFNFEYGNSPTSFTEASAAEASKLEMDLAEATASGCSFNFEYGNSTTSFTEASAAEASKLEMDLAEATSSGCSFNSFTTP</sequence>
<reference evidence="1 2" key="1">
    <citation type="submission" date="2020-09" db="EMBL/GenBank/DDBJ databases">
        <title>De no assembly of potato wild relative species, Solanum commersonii.</title>
        <authorList>
            <person name="Cho K."/>
        </authorList>
    </citation>
    <scope>NUCLEOTIDE SEQUENCE [LARGE SCALE GENOMIC DNA]</scope>
    <source>
        <strain evidence="1">LZ3.2</strain>
        <tissue evidence="1">Leaf</tissue>
    </source>
</reference>
<evidence type="ECO:0000313" key="1">
    <source>
        <dbReference type="EMBL" id="KAG5599071.1"/>
    </source>
</evidence>
<evidence type="ECO:0000313" key="2">
    <source>
        <dbReference type="Proteomes" id="UP000824120"/>
    </source>
</evidence>